<organism evidence="7 8">
    <name type="scientific">Nibribacter koreensis</name>
    <dbReference type="NCBI Taxonomy" id="1084519"/>
    <lineage>
        <taxon>Bacteria</taxon>
        <taxon>Pseudomonadati</taxon>
        <taxon>Bacteroidota</taxon>
        <taxon>Cytophagia</taxon>
        <taxon>Cytophagales</taxon>
        <taxon>Hymenobacteraceae</taxon>
        <taxon>Nibribacter</taxon>
    </lineage>
</organism>
<keyword evidence="3 4" id="KW-0520">NAD</keyword>
<keyword evidence="2 3" id="KW-0813">Transport</keyword>
<evidence type="ECO:0000313" key="7">
    <source>
        <dbReference type="EMBL" id="GAA4310909.1"/>
    </source>
</evidence>
<dbReference type="Proteomes" id="UP001501844">
    <property type="component" value="Unassembled WGS sequence"/>
</dbReference>
<evidence type="ECO:0000256" key="5">
    <source>
        <dbReference type="RuleBase" id="RU003582"/>
    </source>
</evidence>
<dbReference type="SUPFAM" id="SSF143243">
    <property type="entry name" value="Nqo5-like"/>
    <property type="match status" value="1"/>
</dbReference>
<dbReference type="InterPro" id="IPR020396">
    <property type="entry name" value="NADH_UbQ_OxRdtase_CS"/>
</dbReference>
<evidence type="ECO:0000256" key="3">
    <source>
        <dbReference type="HAMAP-Rule" id="MF_01357"/>
    </source>
</evidence>
<dbReference type="InterPro" id="IPR001268">
    <property type="entry name" value="NADH_UbQ_OxRdtase_30kDa_su"/>
</dbReference>
<dbReference type="InterPro" id="IPR010218">
    <property type="entry name" value="NADH_DH_suC"/>
</dbReference>
<dbReference type="PANTHER" id="PTHR10884:SF14">
    <property type="entry name" value="NADH DEHYDROGENASE [UBIQUINONE] IRON-SULFUR PROTEIN 3, MITOCHONDRIAL"/>
    <property type="match status" value="1"/>
</dbReference>
<dbReference type="EC" id="7.1.1.-" evidence="3"/>
<evidence type="ECO:0000313" key="8">
    <source>
        <dbReference type="Proteomes" id="UP001501844"/>
    </source>
</evidence>
<comment type="subcellular location">
    <subcellularLocation>
        <location evidence="3">Cell membrane</location>
        <topology evidence="3">Peripheral membrane protein</topology>
        <orientation evidence="3">Cytoplasmic side</orientation>
    </subcellularLocation>
</comment>
<gene>
    <name evidence="3" type="primary">nuoC</name>
    <name evidence="7" type="ORF">GCM10023183_29220</name>
</gene>
<keyword evidence="8" id="KW-1185">Reference proteome</keyword>
<keyword evidence="3" id="KW-0472">Membrane</keyword>
<sequence>MRTFPYPTPSQMTFAEIKDLLLTRFGETVILGEEVHPLQSYVLVADWALPEVAEFLHDQEQTYFDFLSCLTGVDNGPEAGTLEVIYHLYSIPYNHHFALKVQVPRNLADQHLPAVPTVSHVWRSADWHEREVYDLVGISFPDHPDLRRILCAADWEGHPLRKDYTWPAEYHGIKVPYDQHNEENGVKNDWNLPS</sequence>
<comment type="catalytic activity">
    <reaction evidence="3 5">
        <text>a quinone + NADH + 5 H(+)(in) = a quinol + NAD(+) + 4 H(+)(out)</text>
        <dbReference type="Rhea" id="RHEA:57888"/>
        <dbReference type="ChEBI" id="CHEBI:15378"/>
        <dbReference type="ChEBI" id="CHEBI:24646"/>
        <dbReference type="ChEBI" id="CHEBI:57540"/>
        <dbReference type="ChEBI" id="CHEBI:57945"/>
        <dbReference type="ChEBI" id="CHEBI:132124"/>
    </reaction>
</comment>
<protein>
    <recommendedName>
        <fullName evidence="3">NADH-quinone oxidoreductase subunit C</fullName>
        <ecNumber evidence="3">7.1.1.-</ecNumber>
    </recommendedName>
    <alternativeName>
        <fullName evidence="3">NADH dehydrogenase I subunit C</fullName>
    </alternativeName>
    <alternativeName>
        <fullName evidence="3">NDH-1 subunit C</fullName>
    </alternativeName>
</protein>
<comment type="similarity">
    <text evidence="1 3 4">Belongs to the complex I 30 kDa subunit family.</text>
</comment>
<dbReference type="NCBIfam" id="TIGR01961">
    <property type="entry name" value="NuoC_fam"/>
    <property type="match status" value="1"/>
</dbReference>
<reference evidence="8" key="1">
    <citation type="journal article" date="2019" name="Int. J. Syst. Evol. Microbiol.">
        <title>The Global Catalogue of Microorganisms (GCM) 10K type strain sequencing project: providing services to taxonomists for standard genome sequencing and annotation.</title>
        <authorList>
            <consortium name="The Broad Institute Genomics Platform"/>
            <consortium name="The Broad Institute Genome Sequencing Center for Infectious Disease"/>
            <person name="Wu L."/>
            <person name="Ma J."/>
        </authorList>
    </citation>
    <scope>NUCLEOTIDE SEQUENCE [LARGE SCALE GENOMIC DNA]</scope>
    <source>
        <strain evidence="8">JCM 17917</strain>
    </source>
</reference>
<evidence type="ECO:0000259" key="6">
    <source>
        <dbReference type="Pfam" id="PF00329"/>
    </source>
</evidence>
<keyword evidence="3 4" id="KW-1278">Translocase</keyword>
<evidence type="ECO:0000256" key="1">
    <source>
        <dbReference type="ARBA" id="ARBA00007569"/>
    </source>
</evidence>
<keyword evidence="3 5" id="KW-0874">Quinone</keyword>
<keyword evidence="3" id="KW-1003">Cell membrane</keyword>
<dbReference type="EMBL" id="BAABGX010000002">
    <property type="protein sequence ID" value="GAA4310909.1"/>
    <property type="molecule type" value="Genomic_DNA"/>
</dbReference>
<dbReference type="InterPro" id="IPR037232">
    <property type="entry name" value="NADH_quin_OxRdtase_su_C/D-like"/>
</dbReference>
<dbReference type="PANTHER" id="PTHR10884">
    <property type="entry name" value="NADH DEHYDROGENASE UBIQUINONE IRON-SULFUR PROTEIN 3"/>
    <property type="match status" value="1"/>
</dbReference>
<dbReference type="Gene3D" id="3.30.460.80">
    <property type="entry name" value="NADH:ubiquinone oxidoreductase, 30kDa subunit"/>
    <property type="match status" value="1"/>
</dbReference>
<dbReference type="PROSITE" id="PS00542">
    <property type="entry name" value="COMPLEX1_30K"/>
    <property type="match status" value="1"/>
</dbReference>
<proteinExistence type="inferred from homology"/>
<accession>A0ABP8FTW8</accession>
<comment type="subunit">
    <text evidence="3">NDH-1 is composed of 14 different subunits. Subunits NuoB, C, D, E, F, and G constitute the peripheral sector of the complex.</text>
</comment>
<dbReference type="Pfam" id="PF00329">
    <property type="entry name" value="Complex1_30kDa"/>
    <property type="match status" value="1"/>
</dbReference>
<evidence type="ECO:0000256" key="2">
    <source>
        <dbReference type="ARBA" id="ARBA00022448"/>
    </source>
</evidence>
<evidence type="ECO:0000256" key="4">
    <source>
        <dbReference type="RuleBase" id="RU003456"/>
    </source>
</evidence>
<comment type="function">
    <text evidence="3">NDH-1 shuttles electrons from NADH, via FMN and iron-sulfur (Fe-S) centers, to quinones in the respiratory chain. The immediate electron acceptor for the enzyme in this species is believed to be a menaquinone. Couples the redox reaction to proton translocation (for every two electrons transferred, four hydrogen ions are translocated across the cytoplasmic membrane), and thus conserves the redox energy in a proton gradient.</text>
</comment>
<feature type="domain" description="NADH:ubiquinone oxidoreductase 30kDa subunit" evidence="6">
    <location>
        <begin position="44"/>
        <end position="168"/>
    </location>
</feature>
<comment type="caution">
    <text evidence="7">The sequence shown here is derived from an EMBL/GenBank/DDBJ whole genome shotgun (WGS) entry which is preliminary data.</text>
</comment>
<dbReference type="HAMAP" id="MF_01357">
    <property type="entry name" value="NDH1_NuoC"/>
    <property type="match status" value="1"/>
</dbReference>
<name>A0ABP8FTW8_9BACT</name>